<gene>
    <name evidence="12" type="primary">g7899</name>
    <name evidence="12" type="ORF">VP750_LOCUS6780</name>
</gene>
<dbReference type="InterPro" id="IPR001245">
    <property type="entry name" value="Ser-Thr/Tyr_kinase_cat_dom"/>
</dbReference>
<name>A0ABP1FZ22_9CHLO</name>
<accession>A0ABP1FZ22</accession>
<dbReference type="InterPro" id="IPR001054">
    <property type="entry name" value="A/G_cyclase"/>
</dbReference>
<dbReference type="InterPro" id="IPR029787">
    <property type="entry name" value="Nucleotide_cyclase"/>
</dbReference>
<dbReference type="InterPro" id="IPR000719">
    <property type="entry name" value="Prot_kinase_dom"/>
</dbReference>
<feature type="transmembrane region" description="Helical" evidence="9">
    <location>
        <begin position="347"/>
        <end position="370"/>
    </location>
</feature>
<dbReference type="Proteomes" id="UP001497392">
    <property type="component" value="Unassembled WGS sequence"/>
</dbReference>
<evidence type="ECO:0000256" key="2">
    <source>
        <dbReference type="ARBA" id="ARBA00012202"/>
    </source>
</evidence>
<keyword evidence="3 9" id="KW-0812">Transmembrane</keyword>
<evidence type="ECO:0000259" key="10">
    <source>
        <dbReference type="PROSITE" id="PS50011"/>
    </source>
</evidence>
<reference evidence="12 13" key="1">
    <citation type="submission" date="2024-06" db="EMBL/GenBank/DDBJ databases">
        <authorList>
            <person name="Kraege A."/>
            <person name="Thomma B."/>
        </authorList>
    </citation>
    <scope>NUCLEOTIDE SEQUENCE [LARGE SCALE GENOMIC DNA]</scope>
</reference>
<dbReference type="EC" id="4.6.1.2" evidence="2"/>
<keyword evidence="8" id="KW-0141">cGMP biosynthesis</keyword>
<dbReference type="SUPFAM" id="SSF53850">
    <property type="entry name" value="Periplasmic binding protein-like II"/>
    <property type="match status" value="1"/>
</dbReference>
<evidence type="ECO:0000256" key="5">
    <source>
        <dbReference type="ARBA" id="ARBA00022989"/>
    </source>
</evidence>
<evidence type="ECO:0000256" key="6">
    <source>
        <dbReference type="ARBA" id="ARBA00023136"/>
    </source>
</evidence>
<feature type="domain" description="Guanylate cyclase" evidence="11">
    <location>
        <begin position="720"/>
        <end position="858"/>
    </location>
</feature>
<dbReference type="Gene3D" id="1.10.510.10">
    <property type="entry name" value="Transferase(Phosphotransferase) domain 1"/>
    <property type="match status" value="1"/>
</dbReference>
<evidence type="ECO:0000313" key="13">
    <source>
        <dbReference type="Proteomes" id="UP001497392"/>
    </source>
</evidence>
<organism evidence="12 13">
    <name type="scientific">Coccomyxa viridis</name>
    <dbReference type="NCBI Taxonomy" id="1274662"/>
    <lineage>
        <taxon>Eukaryota</taxon>
        <taxon>Viridiplantae</taxon>
        <taxon>Chlorophyta</taxon>
        <taxon>core chlorophytes</taxon>
        <taxon>Trebouxiophyceae</taxon>
        <taxon>Trebouxiophyceae incertae sedis</taxon>
        <taxon>Coccomyxaceae</taxon>
        <taxon>Coccomyxa</taxon>
    </lineage>
</organism>
<evidence type="ECO:0000259" key="11">
    <source>
        <dbReference type="PROSITE" id="PS50125"/>
    </source>
</evidence>
<dbReference type="Pfam" id="PF00211">
    <property type="entry name" value="Guanylate_cyc"/>
    <property type="match status" value="1"/>
</dbReference>
<dbReference type="PANTHER" id="PTHR11920">
    <property type="entry name" value="GUANYLYL CYCLASE"/>
    <property type="match status" value="1"/>
</dbReference>
<dbReference type="EMBL" id="CAXHTA020000012">
    <property type="protein sequence ID" value="CAL5225121.1"/>
    <property type="molecule type" value="Genomic_DNA"/>
</dbReference>
<dbReference type="CDD" id="cd07302">
    <property type="entry name" value="CHD"/>
    <property type="match status" value="1"/>
</dbReference>
<proteinExistence type="predicted"/>
<evidence type="ECO:0000256" key="7">
    <source>
        <dbReference type="ARBA" id="ARBA00023239"/>
    </source>
</evidence>
<dbReference type="PROSITE" id="PS50011">
    <property type="entry name" value="PROTEIN_KINASE_DOM"/>
    <property type="match status" value="1"/>
</dbReference>
<dbReference type="Pfam" id="PF12974">
    <property type="entry name" value="Phosphonate-bd"/>
    <property type="match status" value="1"/>
</dbReference>
<keyword evidence="7" id="KW-0456">Lyase</keyword>
<dbReference type="PANTHER" id="PTHR11920:SF335">
    <property type="entry name" value="GUANYLATE CYCLASE"/>
    <property type="match status" value="1"/>
</dbReference>
<evidence type="ECO:0000256" key="9">
    <source>
        <dbReference type="SAM" id="Phobius"/>
    </source>
</evidence>
<comment type="caution">
    <text evidence="12">The sequence shown here is derived from an EMBL/GenBank/DDBJ whole genome shotgun (WGS) entry which is preliminary data.</text>
</comment>
<evidence type="ECO:0000256" key="4">
    <source>
        <dbReference type="ARBA" id="ARBA00022741"/>
    </source>
</evidence>
<dbReference type="SMART" id="SM00044">
    <property type="entry name" value="CYCc"/>
    <property type="match status" value="1"/>
</dbReference>
<keyword evidence="5 9" id="KW-1133">Transmembrane helix</keyword>
<feature type="domain" description="Protein kinase" evidence="10">
    <location>
        <begin position="384"/>
        <end position="668"/>
    </location>
</feature>
<dbReference type="Gene3D" id="3.30.70.1230">
    <property type="entry name" value="Nucleotide cyclase"/>
    <property type="match status" value="1"/>
</dbReference>
<keyword evidence="4" id="KW-0547">Nucleotide-binding</keyword>
<evidence type="ECO:0000256" key="3">
    <source>
        <dbReference type="ARBA" id="ARBA00022692"/>
    </source>
</evidence>
<dbReference type="SUPFAM" id="SSF55073">
    <property type="entry name" value="Nucleotide cyclase"/>
    <property type="match status" value="1"/>
</dbReference>
<dbReference type="InterPro" id="IPR050401">
    <property type="entry name" value="Cyclic_nucleotide_synthase"/>
</dbReference>
<keyword evidence="13" id="KW-1185">Reference proteome</keyword>
<keyword evidence="6 9" id="KW-0472">Membrane</keyword>
<evidence type="ECO:0000256" key="8">
    <source>
        <dbReference type="ARBA" id="ARBA00023293"/>
    </source>
</evidence>
<dbReference type="Pfam" id="PF07714">
    <property type="entry name" value="PK_Tyr_Ser-Thr"/>
    <property type="match status" value="1"/>
</dbReference>
<dbReference type="InterPro" id="IPR011009">
    <property type="entry name" value="Kinase-like_dom_sf"/>
</dbReference>
<sequence length="938" mass="102325">MTPVFQIKLPPINSSLTRLSVAVQNNEPPLLAQNYYDTFRAVSDALMLPLDMHEYHNDDDLFAAVANGSVNAVVSSGSTFLCMAYRFGVTPVASMIGLAAGEPSRYVAGAIIVRSGDTTITDLSSLVGKSIACPGLTQLAWCQSQWLVLHDAGLDLFQIAKAVLYGADALTILSDVASGAIDVGFVAAGQLERLVAAGKLGDDQLRILDEDTDSYPYGRSTPLYPGGLVSVLPGVDVRTLAVTETTLLGILGNSSAARTGLYSSFTTPDDYSQVHNLQEAIGTLYPNGSCLEDHQILAQLTCPPGQVRSSGICGDALFTCPPGYTCVCSPCAPYTRSIFGDLTTAQFVAIIVLTPLSLLFIALTIGFYFYRVNEIPFESLGVDCVHRVVAGTSSCGRVLRGEYLGLDVCVKRAYRKLGKSPSVFDRDAPSEASTMWTPLNVLPYIFGHLYQRRNMWLASKRMSKRHDNLVECLGVSRGPDMHEVLVVNRWMAVGSLYDLLGNVTFYVGTQLTMSILKDVAEGLEFLHGMGCYGKDLDSQHLLLDDNYTCHIGTSARKRACPPRAKLRLAPELLRGGSATAQSDVYSYGCFMYEILFRAEPYEGEDIDTVIACILDTDADTPKRPVMSTKRRSSLVSALNSPLQGLMLSCWAPDPGQRPTLGAVLHMLQEVSPIGTSLADTLLSERHVNQDLLRRLFPVDHVREALQRNEAVPIMEHPAVTICFANVVGYTNVYSGLHPRDVVSMLDAMYKGLDSLLQRHNLFKVETVGDIFFCCGNLLNDQPDHVAAITRFALEALSLTTTCHVPNTTAGEPGIGNEQIMLRIGVHTGPVVSTVVGNPQTNPRYCLFGDTVNIASRMESSSEPGKIQCSEHTASLLGVTELWNRVRKRPGRQEIKGKGVMKTHWVLSDNDLTMERLQKRFIDRLHPRSSHASIDILTV</sequence>
<dbReference type="SUPFAM" id="SSF56112">
    <property type="entry name" value="Protein kinase-like (PK-like)"/>
    <property type="match status" value="1"/>
</dbReference>
<comment type="subcellular location">
    <subcellularLocation>
        <location evidence="1">Membrane</location>
        <topology evidence="1">Single-pass membrane protein</topology>
    </subcellularLocation>
</comment>
<protein>
    <recommendedName>
        <fullName evidence="2">guanylate cyclase</fullName>
        <ecNumber evidence="2">4.6.1.2</ecNumber>
    </recommendedName>
</protein>
<dbReference type="PROSITE" id="PS50125">
    <property type="entry name" value="GUANYLATE_CYCLASE_2"/>
    <property type="match status" value="1"/>
</dbReference>
<evidence type="ECO:0000313" key="12">
    <source>
        <dbReference type="EMBL" id="CAL5225121.1"/>
    </source>
</evidence>
<evidence type="ECO:0000256" key="1">
    <source>
        <dbReference type="ARBA" id="ARBA00004167"/>
    </source>
</evidence>